<proteinExistence type="predicted"/>
<evidence type="ECO:0000313" key="2">
    <source>
        <dbReference type="Proteomes" id="UP000828048"/>
    </source>
</evidence>
<protein>
    <submittedName>
        <fullName evidence="1">Uncharacterized protein</fullName>
    </submittedName>
</protein>
<reference evidence="1 2" key="1">
    <citation type="journal article" date="2021" name="Hortic Res">
        <title>High-quality reference genome and annotation aids understanding of berry development for evergreen blueberry (Vaccinium darrowii).</title>
        <authorList>
            <person name="Yu J."/>
            <person name="Hulse-Kemp A.M."/>
            <person name="Babiker E."/>
            <person name="Staton M."/>
        </authorList>
    </citation>
    <scope>NUCLEOTIDE SEQUENCE [LARGE SCALE GENOMIC DNA]</scope>
    <source>
        <strain evidence="2">cv. NJ 8807/NJ 8810</strain>
        <tissue evidence="1">Young leaf</tissue>
    </source>
</reference>
<name>A0ACB7ZEJ4_9ERIC</name>
<keyword evidence="2" id="KW-1185">Reference proteome</keyword>
<comment type="caution">
    <text evidence="1">The sequence shown here is derived from an EMBL/GenBank/DDBJ whole genome shotgun (WGS) entry which is preliminary data.</text>
</comment>
<organism evidence="1 2">
    <name type="scientific">Vaccinium darrowii</name>
    <dbReference type="NCBI Taxonomy" id="229202"/>
    <lineage>
        <taxon>Eukaryota</taxon>
        <taxon>Viridiplantae</taxon>
        <taxon>Streptophyta</taxon>
        <taxon>Embryophyta</taxon>
        <taxon>Tracheophyta</taxon>
        <taxon>Spermatophyta</taxon>
        <taxon>Magnoliopsida</taxon>
        <taxon>eudicotyledons</taxon>
        <taxon>Gunneridae</taxon>
        <taxon>Pentapetalae</taxon>
        <taxon>asterids</taxon>
        <taxon>Ericales</taxon>
        <taxon>Ericaceae</taxon>
        <taxon>Vaccinioideae</taxon>
        <taxon>Vaccinieae</taxon>
        <taxon>Vaccinium</taxon>
    </lineage>
</organism>
<evidence type="ECO:0000313" key="1">
    <source>
        <dbReference type="EMBL" id="KAH7864176.1"/>
    </source>
</evidence>
<sequence length="396" mass="44640">MRIRRPDQRSSAKREGPLEKYQQFTPLIDTAEQILDDLHDDLDLKWSGKLGHLRQFVKNQKPPRKDERPKNNQNKDQIQNTPIGEIVVIHGEPGVGGDSNRSRKAHLRKLCQMKPDEVNLVERPSKLAKLGRPPIVFSEKDEEGISYPHDDPLLGIDEQRLRQVKSNLHGFSGKPIPPKGRIALPITIGPEGNSITCMVDFLVVNSLAAYNLIIERPLLNQIGAVVSTYHLKMKFPVGEAIAEVKGGKTVDMRDEEKLIHREPAEELVEAEQEPGAYRGLPSIQHFTSPKEREHGSRPAHEVGYNIVKPINEVPGGVMMQYLDAPSIVKPVNEVQIVEYKRTWAGPIVCNIKDGEVPDDTSQARKLRIKAARYALMGDVLYRRSFTLPYLRCLIPT</sequence>
<accession>A0ACB7ZEJ4</accession>
<dbReference type="EMBL" id="CM037162">
    <property type="protein sequence ID" value="KAH7864176.1"/>
    <property type="molecule type" value="Genomic_DNA"/>
</dbReference>
<dbReference type="Proteomes" id="UP000828048">
    <property type="component" value="Chromosome 12"/>
</dbReference>
<gene>
    <name evidence="1" type="ORF">Vadar_026630</name>
</gene>